<feature type="domain" description="MaoC-like" evidence="2">
    <location>
        <begin position="10"/>
        <end position="111"/>
    </location>
</feature>
<accession>H6N4H7</accession>
<evidence type="ECO:0000313" key="4">
    <source>
        <dbReference type="Proteomes" id="UP000009154"/>
    </source>
</evidence>
<sequence length="134" mass="14593">MVGGTADPYVDKPLKITDFVRYQGASGDFNPMHHDHQRAVAAGFDQPFAVGMYAAGVMGGYAAEWLGPNNIRRFRVRFAEQAWPGDVLTFTGRIVDVRESEVGREVDVELAATRQTGSVHIHGWATFAVPGGES</sequence>
<dbReference type="AlphaFoldDB" id="H6N4H7"/>
<keyword evidence="4" id="KW-1185">Reference proteome</keyword>
<gene>
    <name evidence="3" type="ordered locus">GPOL_c25300</name>
</gene>
<reference evidence="3 4" key="1">
    <citation type="journal article" date="2012" name="Appl. Environ. Microbiol.">
        <title>Involvement of two latex-clearing proteins during rubber degradation and insights into the subsequent degradation pathway revealed by the genome sequence of Gordonia polyisoprenivorans strain VH2.</title>
        <authorList>
            <person name="Hiessl S."/>
            <person name="Schuldes J."/>
            <person name="Thurmer A."/>
            <person name="Halbsguth T."/>
            <person name="Broker D."/>
            <person name="Angelov A."/>
            <person name="Liebl W."/>
            <person name="Daniel R."/>
            <person name="Steinbuchel A."/>
        </authorList>
    </citation>
    <scope>NUCLEOTIDE SEQUENCE [LARGE SCALE GENOMIC DNA]</scope>
    <source>
        <strain evidence="4">DSM 44266 / VH2</strain>
    </source>
</reference>
<dbReference type="Gene3D" id="3.10.129.10">
    <property type="entry name" value="Hotdog Thioesterase"/>
    <property type="match status" value="1"/>
</dbReference>
<dbReference type="STRING" id="1112204.GPOL_c25300"/>
<dbReference type="RefSeq" id="WP_014360146.1">
    <property type="nucleotide sequence ID" value="NC_016906.1"/>
</dbReference>
<dbReference type="HOGENOM" id="CLU_094876_4_1_11"/>
<organism evidence="3 4">
    <name type="scientific">Gordonia polyisoprenivorans (strain DSM 44266 / VH2)</name>
    <dbReference type="NCBI Taxonomy" id="1112204"/>
    <lineage>
        <taxon>Bacteria</taxon>
        <taxon>Bacillati</taxon>
        <taxon>Actinomycetota</taxon>
        <taxon>Actinomycetes</taxon>
        <taxon>Mycobacteriales</taxon>
        <taxon>Gordoniaceae</taxon>
        <taxon>Gordonia</taxon>
    </lineage>
</organism>
<protein>
    <submittedName>
        <fullName evidence="3">MaoC-like dehydratase</fullName>
    </submittedName>
</protein>
<dbReference type="SUPFAM" id="SSF54637">
    <property type="entry name" value="Thioesterase/thiol ester dehydrase-isomerase"/>
    <property type="match status" value="1"/>
</dbReference>
<comment type="similarity">
    <text evidence="1">Belongs to the enoyl-CoA hydratase/isomerase family.</text>
</comment>
<dbReference type="PANTHER" id="PTHR43841">
    <property type="entry name" value="3-HYDROXYACYL-THIOESTER DEHYDRATASE HTDX-RELATED"/>
    <property type="match status" value="1"/>
</dbReference>
<evidence type="ECO:0000259" key="2">
    <source>
        <dbReference type="Pfam" id="PF01575"/>
    </source>
</evidence>
<evidence type="ECO:0000313" key="3">
    <source>
        <dbReference type="EMBL" id="AFA73559.1"/>
    </source>
</evidence>
<dbReference type="Pfam" id="PF01575">
    <property type="entry name" value="MaoC_dehydratas"/>
    <property type="match status" value="1"/>
</dbReference>
<proteinExistence type="inferred from homology"/>
<dbReference type="InterPro" id="IPR029069">
    <property type="entry name" value="HotDog_dom_sf"/>
</dbReference>
<dbReference type="Proteomes" id="UP000009154">
    <property type="component" value="Chromosome"/>
</dbReference>
<dbReference type="GeneID" id="90159574"/>
<dbReference type="EMBL" id="CP003119">
    <property type="protein sequence ID" value="AFA73559.1"/>
    <property type="molecule type" value="Genomic_DNA"/>
</dbReference>
<dbReference type="PANTHER" id="PTHR43841:SF3">
    <property type="entry name" value="(3R)-HYDROXYACYL-ACP DEHYDRATASE SUBUNIT HADB"/>
    <property type="match status" value="1"/>
</dbReference>
<dbReference type="KEGG" id="gpo:GPOL_c25300"/>
<name>H6N4H7_GORPV</name>
<dbReference type="eggNOG" id="COG2030">
    <property type="taxonomic scope" value="Bacteria"/>
</dbReference>
<evidence type="ECO:0000256" key="1">
    <source>
        <dbReference type="ARBA" id="ARBA00005254"/>
    </source>
</evidence>
<dbReference type="InterPro" id="IPR002539">
    <property type="entry name" value="MaoC-like_dom"/>
</dbReference>